<dbReference type="OrthoDB" id="655030at2759"/>
<sequence>MTIIVGADGPYSSIHQNMCKRLDVESLLPKEDATPHGYCCDCAVGVSEGLYSEVYPVLKDKFSEFETILKENIPFSHGHHKSETSTPSIPLLLRRAMSDCHSPQGAP</sequence>
<evidence type="ECO:0000313" key="1">
    <source>
        <dbReference type="EMBL" id="KAG0261643.1"/>
    </source>
</evidence>
<dbReference type="AlphaFoldDB" id="A0A9P6U6Q3"/>
<name>A0A9P6U6Q3_9FUNG</name>
<gene>
    <name evidence="1" type="ORF">BG011_000817</name>
</gene>
<dbReference type="EMBL" id="JAAAJA010000119">
    <property type="protein sequence ID" value="KAG0261643.1"/>
    <property type="molecule type" value="Genomic_DNA"/>
</dbReference>
<dbReference type="Proteomes" id="UP000726737">
    <property type="component" value="Unassembled WGS sequence"/>
</dbReference>
<organism evidence="1 2">
    <name type="scientific">Mortierella polycephala</name>
    <dbReference type="NCBI Taxonomy" id="41804"/>
    <lineage>
        <taxon>Eukaryota</taxon>
        <taxon>Fungi</taxon>
        <taxon>Fungi incertae sedis</taxon>
        <taxon>Mucoromycota</taxon>
        <taxon>Mortierellomycotina</taxon>
        <taxon>Mortierellomycetes</taxon>
        <taxon>Mortierellales</taxon>
        <taxon>Mortierellaceae</taxon>
        <taxon>Mortierella</taxon>
    </lineage>
</organism>
<comment type="caution">
    <text evidence="1">The sequence shown here is derived from an EMBL/GenBank/DDBJ whole genome shotgun (WGS) entry which is preliminary data.</text>
</comment>
<proteinExistence type="predicted"/>
<reference evidence="1" key="1">
    <citation type="journal article" date="2020" name="Fungal Divers.">
        <title>Resolving the Mortierellaceae phylogeny through synthesis of multi-gene phylogenetics and phylogenomics.</title>
        <authorList>
            <person name="Vandepol N."/>
            <person name="Liber J."/>
            <person name="Desiro A."/>
            <person name="Na H."/>
            <person name="Kennedy M."/>
            <person name="Barry K."/>
            <person name="Grigoriev I.V."/>
            <person name="Miller A.N."/>
            <person name="O'Donnell K."/>
            <person name="Stajich J.E."/>
            <person name="Bonito G."/>
        </authorList>
    </citation>
    <scope>NUCLEOTIDE SEQUENCE</scope>
    <source>
        <strain evidence="1">KOD948</strain>
    </source>
</reference>
<protein>
    <submittedName>
        <fullName evidence="1">Uncharacterized protein</fullName>
    </submittedName>
</protein>
<accession>A0A9P6U6Q3</accession>
<evidence type="ECO:0000313" key="2">
    <source>
        <dbReference type="Proteomes" id="UP000726737"/>
    </source>
</evidence>
<keyword evidence="2" id="KW-1185">Reference proteome</keyword>